<dbReference type="PIRSF" id="PIRSF006487">
    <property type="entry name" value="GcvT"/>
    <property type="match status" value="1"/>
</dbReference>
<dbReference type="AlphaFoldDB" id="A0A814UUQ0"/>
<name>A0A814UUQ0_9BILA</name>
<feature type="domain" description="GCVT N-terminal" evidence="3">
    <location>
        <begin position="1"/>
        <end position="179"/>
    </location>
</feature>
<reference evidence="6" key="1">
    <citation type="submission" date="2021-02" db="EMBL/GenBank/DDBJ databases">
        <authorList>
            <person name="Nowell W R."/>
        </authorList>
    </citation>
    <scope>NUCLEOTIDE SEQUENCE</scope>
</reference>
<keyword evidence="9" id="KW-1185">Reference proteome</keyword>
<evidence type="ECO:0000313" key="6">
    <source>
        <dbReference type="EMBL" id="CAF1179089.1"/>
    </source>
</evidence>
<dbReference type="Proteomes" id="UP000681722">
    <property type="component" value="Unassembled WGS sequence"/>
</dbReference>
<evidence type="ECO:0008006" key="10">
    <source>
        <dbReference type="Google" id="ProtNLM"/>
    </source>
</evidence>
<protein>
    <recommendedName>
        <fullName evidence="10">Aminomethyltransferase</fullName>
    </recommendedName>
</protein>
<dbReference type="EMBL" id="CAJNOK010006450">
    <property type="protein sequence ID" value="CAF1004114.1"/>
    <property type="molecule type" value="Genomic_DNA"/>
</dbReference>
<dbReference type="Pfam" id="PF08669">
    <property type="entry name" value="GCV_T_C"/>
    <property type="match status" value="1"/>
</dbReference>
<feature type="domain" description="Aminomethyltransferase C-terminal" evidence="4">
    <location>
        <begin position="199"/>
        <end position="284"/>
    </location>
</feature>
<dbReference type="SUPFAM" id="SSF101790">
    <property type="entry name" value="Aminomethyltransferase beta-barrel domain"/>
    <property type="match status" value="1"/>
</dbReference>
<evidence type="ECO:0000259" key="4">
    <source>
        <dbReference type="Pfam" id="PF08669"/>
    </source>
</evidence>
<dbReference type="InterPro" id="IPR029043">
    <property type="entry name" value="GcvT/YgfZ_C"/>
</dbReference>
<organism evidence="6 9">
    <name type="scientific">Didymodactylos carnosus</name>
    <dbReference type="NCBI Taxonomy" id="1234261"/>
    <lineage>
        <taxon>Eukaryota</taxon>
        <taxon>Metazoa</taxon>
        <taxon>Spiralia</taxon>
        <taxon>Gnathifera</taxon>
        <taxon>Rotifera</taxon>
        <taxon>Eurotatoria</taxon>
        <taxon>Bdelloidea</taxon>
        <taxon>Philodinida</taxon>
        <taxon>Philodinidae</taxon>
        <taxon>Didymodactylos</taxon>
    </lineage>
</organism>
<comment type="similarity">
    <text evidence="1">Belongs to the GcvT family.</text>
</comment>
<evidence type="ECO:0000313" key="8">
    <source>
        <dbReference type="EMBL" id="CAF3943308.1"/>
    </source>
</evidence>
<dbReference type="Proteomes" id="UP000663829">
    <property type="component" value="Unassembled WGS sequence"/>
</dbReference>
<dbReference type="Pfam" id="PF01571">
    <property type="entry name" value="GCV_T"/>
    <property type="match status" value="1"/>
</dbReference>
<evidence type="ECO:0000256" key="1">
    <source>
        <dbReference type="ARBA" id="ARBA00008609"/>
    </source>
</evidence>
<dbReference type="InterPro" id="IPR028896">
    <property type="entry name" value="GcvT/YgfZ/DmdA"/>
</dbReference>
<evidence type="ECO:0000256" key="2">
    <source>
        <dbReference type="PIRSR" id="PIRSR006487-1"/>
    </source>
</evidence>
<dbReference type="GO" id="GO:0005829">
    <property type="term" value="C:cytosol"/>
    <property type="evidence" value="ECO:0007669"/>
    <property type="project" value="TreeGrafter"/>
</dbReference>
<evidence type="ECO:0000313" key="7">
    <source>
        <dbReference type="EMBL" id="CAF3773426.1"/>
    </source>
</evidence>
<dbReference type="InterPro" id="IPR027266">
    <property type="entry name" value="TrmE/GcvT-like"/>
</dbReference>
<dbReference type="EMBL" id="CAJOBA010006458">
    <property type="protein sequence ID" value="CAF3773426.1"/>
    <property type="molecule type" value="Genomic_DNA"/>
</dbReference>
<dbReference type="EMBL" id="CAJNOQ010007797">
    <property type="protein sequence ID" value="CAF1179089.1"/>
    <property type="molecule type" value="Genomic_DNA"/>
</dbReference>
<accession>A0A814UUQ0</accession>
<dbReference type="Gene3D" id="3.30.1360.120">
    <property type="entry name" value="Probable tRNA modification gtpase trme, domain 1"/>
    <property type="match status" value="1"/>
</dbReference>
<dbReference type="PANTHER" id="PTHR43757:SF2">
    <property type="entry name" value="AMINOMETHYLTRANSFERASE, MITOCHONDRIAL"/>
    <property type="match status" value="1"/>
</dbReference>
<feature type="binding site" evidence="2">
    <location>
        <position position="110"/>
    </location>
    <ligand>
        <name>substrate</name>
    </ligand>
</feature>
<gene>
    <name evidence="6" type="ORF">GPM918_LOCUS22600</name>
    <name evidence="5" type="ORF">OVA965_LOCUS14711</name>
    <name evidence="8" type="ORF">SRO942_LOCUS22599</name>
    <name evidence="7" type="ORF">TMI583_LOCUS14715</name>
</gene>
<dbReference type="SUPFAM" id="SSF103025">
    <property type="entry name" value="Folate-binding domain"/>
    <property type="match status" value="1"/>
</dbReference>
<dbReference type="PANTHER" id="PTHR43757">
    <property type="entry name" value="AMINOMETHYLTRANSFERASE"/>
    <property type="match status" value="1"/>
</dbReference>
<dbReference type="Proteomes" id="UP000682733">
    <property type="component" value="Unassembled WGS sequence"/>
</dbReference>
<dbReference type="Proteomes" id="UP000677228">
    <property type="component" value="Unassembled WGS sequence"/>
</dbReference>
<evidence type="ECO:0000259" key="3">
    <source>
        <dbReference type="Pfam" id="PF01571"/>
    </source>
</evidence>
<dbReference type="InterPro" id="IPR006222">
    <property type="entry name" value="GCVT_N"/>
</dbReference>
<evidence type="ECO:0000313" key="5">
    <source>
        <dbReference type="EMBL" id="CAF1004114.1"/>
    </source>
</evidence>
<dbReference type="InterPro" id="IPR013977">
    <property type="entry name" value="GcvT_C"/>
</dbReference>
<dbReference type="EMBL" id="CAJOBC010007798">
    <property type="protein sequence ID" value="CAF3943308.1"/>
    <property type="molecule type" value="Genomic_DNA"/>
</dbReference>
<sequence length="292" mass="33473">MIDDGTLFKLNQDRYRLVCGIWLREQAHKLELHRVWIKTSTDQIHNVSIQGPKSRDLLKSLNIRTTSQRPTISELKWFRFTIGKMDNLDGTCEIPLLISRTGYTGELGYEIWCHPSNSVKLWEKIWLNGQNPMFNLKPLGLLALDILRIEAGLIFFEYEFDEQTDPIEAGIEFAIDFAKQENFIGKQTLIKRKEYQRQKLVGLELHCNGGSEIGSHGDCVHLENSRQQIGIVTSGCKSPILNKSIALARISAEHSQVGNRVEIGKLDGYQKRIKATIVKYPFYDPEKTKLRS</sequence>
<dbReference type="OrthoDB" id="498204at2759"/>
<comment type="caution">
    <text evidence="6">The sequence shown here is derived from an EMBL/GenBank/DDBJ whole genome shotgun (WGS) entry which is preliminary data.</text>
</comment>
<proteinExistence type="inferred from homology"/>
<evidence type="ECO:0000313" key="9">
    <source>
        <dbReference type="Proteomes" id="UP000663829"/>
    </source>
</evidence>